<dbReference type="InterPro" id="IPR011545">
    <property type="entry name" value="DEAD/DEAH_box_helicase_dom"/>
</dbReference>
<sequence>MIGRILIPVADSHISYQIGLSKVKYFVLDEADLMLDMGFLGDVEKLLASPGMPSKEERQTLMFSATFPNNIQRLAQKILKPDYVFVAVGQVGGACSDVEQQIIEVGEYEKRNKLLEILQSIGSERTMVFVKTKKKADFIAAFLCQEQIKTTSIHGDREQPEREKALTYFRTGQCPVIVATSVAARGLDIENVLHVINFDIPSDIDEYVHRIGRTGRCGNTGKATSFFDSKGDDEKQVGRDLVNVLTQAEQEVPKWLEDFAFGPDGREAAISRTATAVLDFHNLRPRKRKFGG</sequence>
<organism evidence="9 10">
    <name type="scientific">Ranitomeya imitator</name>
    <name type="common">mimic poison frog</name>
    <dbReference type="NCBI Taxonomy" id="111125"/>
    <lineage>
        <taxon>Eukaryota</taxon>
        <taxon>Metazoa</taxon>
        <taxon>Chordata</taxon>
        <taxon>Craniata</taxon>
        <taxon>Vertebrata</taxon>
        <taxon>Euteleostomi</taxon>
        <taxon>Amphibia</taxon>
        <taxon>Batrachia</taxon>
        <taxon>Anura</taxon>
        <taxon>Neobatrachia</taxon>
        <taxon>Hyloidea</taxon>
        <taxon>Dendrobatidae</taxon>
        <taxon>Dendrobatinae</taxon>
        <taxon>Ranitomeya</taxon>
    </lineage>
</organism>
<keyword evidence="10" id="KW-1185">Reference proteome</keyword>
<comment type="caution">
    <text evidence="9">The sequence shown here is derived from an EMBL/GenBank/DDBJ whole genome shotgun (WGS) entry which is preliminary data.</text>
</comment>
<evidence type="ECO:0000259" key="7">
    <source>
        <dbReference type="PROSITE" id="PS51192"/>
    </source>
</evidence>
<name>A0ABN9MK79_9NEOB</name>
<evidence type="ECO:0000313" key="10">
    <source>
        <dbReference type="Proteomes" id="UP001176940"/>
    </source>
</evidence>
<dbReference type="PROSITE" id="PS51194">
    <property type="entry name" value="HELICASE_CTER"/>
    <property type="match status" value="1"/>
</dbReference>
<keyword evidence="2" id="KW-0963">Cytoplasm</keyword>
<evidence type="ECO:0000256" key="5">
    <source>
        <dbReference type="ARBA" id="ARBA00022806"/>
    </source>
</evidence>
<dbReference type="InterPro" id="IPR027417">
    <property type="entry name" value="P-loop_NTPase"/>
</dbReference>
<proteinExistence type="predicted"/>
<keyword evidence="3" id="KW-0547">Nucleotide-binding</keyword>
<keyword evidence="6" id="KW-0067">ATP-binding</keyword>
<dbReference type="CDD" id="cd18787">
    <property type="entry name" value="SF2_C_DEAD"/>
    <property type="match status" value="1"/>
</dbReference>
<reference evidence="9" key="1">
    <citation type="submission" date="2023-07" db="EMBL/GenBank/DDBJ databases">
        <authorList>
            <person name="Stuckert A."/>
        </authorList>
    </citation>
    <scope>NUCLEOTIDE SEQUENCE</scope>
</reference>
<evidence type="ECO:0000259" key="8">
    <source>
        <dbReference type="PROSITE" id="PS51194"/>
    </source>
</evidence>
<dbReference type="Pfam" id="PF00271">
    <property type="entry name" value="Helicase_C"/>
    <property type="match status" value="1"/>
</dbReference>
<dbReference type="PROSITE" id="PS51192">
    <property type="entry name" value="HELICASE_ATP_BIND_1"/>
    <property type="match status" value="1"/>
</dbReference>
<evidence type="ECO:0000313" key="9">
    <source>
        <dbReference type="EMBL" id="CAJ0967184.1"/>
    </source>
</evidence>
<dbReference type="EMBL" id="CAUEEQ010078133">
    <property type="protein sequence ID" value="CAJ0967184.1"/>
    <property type="molecule type" value="Genomic_DNA"/>
</dbReference>
<dbReference type="InterPro" id="IPR014001">
    <property type="entry name" value="Helicase_ATP-bd"/>
</dbReference>
<protein>
    <recommendedName>
        <fullName evidence="1">RNA helicase</fullName>
        <ecNumber evidence="1">3.6.4.13</ecNumber>
    </recommendedName>
</protein>
<feature type="domain" description="Helicase ATP-binding" evidence="7">
    <location>
        <begin position="1"/>
        <end position="85"/>
    </location>
</feature>
<dbReference type="Gene3D" id="3.40.50.300">
    <property type="entry name" value="P-loop containing nucleotide triphosphate hydrolases"/>
    <property type="match status" value="2"/>
</dbReference>
<accession>A0ABN9MK79</accession>
<evidence type="ECO:0000256" key="4">
    <source>
        <dbReference type="ARBA" id="ARBA00022801"/>
    </source>
</evidence>
<evidence type="ECO:0000256" key="1">
    <source>
        <dbReference type="ARBA" id="ARBA00012552"/>
    </source>
</evidence>
<gene>
    <name evidence="9" type="ORF">RIMI_LOCUS22027481</name>
</gene>
<evidence type="ECO:0000256" key="2">
    <source>
        <dbReference type="ARBA" id="ARBA00022490"/>
    </source>
</evidence>
<keyword evidence="4" id="KW-0378">Hydrolase</keyword>
<dbReference type="SMART" id="SM00490">
    <property type="entry name" value="HELICc"/>
    <property type="match status" value="1"/>
</dbReference>
<dbReference type="SUPFAM" id="SSF52540">
    <property type="entry name" value="P-loop containing nucleoside triphosphate hydrolases"/>
    <property type="match status" value="1"/>
</dbReference>
<evidence type="ECO:0000256" key="6">
    <source>
        <dbReference type="ARBA" id="ARBA00022840"/>
    </source>
</evidence>
<evidence type="ECO:0000256" key="3">
    <source>
        <dbReference type="ARBA" id="ARBA00022741"/>
    </source>
</evidence>
<dbReference type="Proteomes" id="UP001176940">
    <property type="component" value="Unassembled WGS sequence"/>
</dbReference>
<feature type="domain" description="Helicase C-terminal" evidence="8">
    <location>
        <begin position="113"/>
        <end position="260"/>
    </location>
</feature>
<dbReference type="EC" id="3.6.4.13" evidence="1"/>
<dbReference type="PANTHER" id="PTHR47958">
    <property type="entry name" value="ATP-DEPENDENT RNA HELICASE DBP3"/>
    <property type="match status" value="1"/>
</dbReference>
<dbReference type="Pfam" id="PF00270">
    <property type="entry name" value="DEAD"/>
    <property type="match status" value="1"/>
</dbReference>
<keyword evidence="5" id="KW-0347">Helicase</keyword>
<dbReference type="InterPro" id="IPR001650">
    <property type="entry name" value="Helicase_C-like"/>
</dbReference>